<proteinExistence type="predicted"/>
<evidence type="ECO:0000259" key="1">
    <source>
        <dbReference type="Pfam" id="PF00089"/>
    </source>
</evidence>
<dbReference type="GO" id="GO:0004252">
    <property type="term" value="F:serine-type endopeptidase activity"/>
    <property type="evidence" value="ECO:0007669"/>
    <property type="project" value="InterPro"/>
</dbReference>
<dbReference type="AlphaFoldDB" id="A0A0N1IEG8"/>
<gene>
    <name evidence="2" type="ORF">RR48_04592</name>
</gene>
<evidence type="ECO:0000313" key="3">
    <source>
        <dbReference type="Proteomes" id="UP000053240"/>
    </source>
</evidence>
<dbReference type="Gene3D" id="2.40.10.10">
    <property type="entry name" value="Trypsin-like serine proteases"/>
    <property type="match status" value="1"/>
</dbReference>
<dbReference type="InterPro" id="IPR009003">
    <property type="entry name" value="Peptidase_S1_PA"/>
</dbReference>
<dbReference type="InParanoid" id="A0A0N1IEG8"/>
<organism evidence="2 3">
    <name type="scientific">Papilio machaon</name>
    <name type="common">Old World swallowtail butterfly</name>
    <dbReference type="NCBI Taxonomy" id="76193"/>
    <lineage>
        <taxon>Eukaryota</taxon>
        <taxon>Metazoa</taxon>
        <taxon>Ecdysozoa</taxon>
        <taxon>Arthropoda</taxon>
        <taxon>Hexapoda</taxon>
        <taxon>Insecta</taxon>
        <taxon>Pterygota</taxon>
        <taxon>Neoptera</taxon>
        <taxon>Endopterygota</taxon>
        <taxon>Lepidoptera</taxon>
        <taxon>Glossata</taxon>
        <taxon>Ditrysia</taxon>
        <taxon>Papilionoidea</taxon>
        <taxon>Papilionidae</taxon>
        <taxon>Papilioninae</taxon>
        <taxon>Papilio</taxon>
    </lineage>
</organism>
<reference evidence="2 3" key="1">
    <citation type="journal article" date="2015" name="Nat. Commun.">
        <title>Outbred genome sequencing and CRISPR/Cas9 gene editing in butterflies.</title>
        <authorList>
            <person name="Li X."/>
            <person name="Fan D."/>
            <person name="Zhang W."/>
            <person name="Liu G."/>
            <person name="Zhang L."/>
            <person name="Zhao L."/>
            <person name="Fang X."/>
            <person name="Chen L."/>
            <person name="Dong Y."/>
            <person name="Chen Y."/>
            <person name="Ding Y."/>
            <person name="Zhao R."/>
            <person name="Feng M."/>
            <person name="Zhu Y."/>
            <person name="Feng Y."/>
            <person name="Jiang X."/>
            <person name="Zhu D."/>
            <person name="Xiang H."/>
            <person name="Feng X."/>
            <person name="Li S."/>
            <person name="Wang J."/>
            <person name="Zhang G."/>
            <person name="Kronforst M.R."/>
            <person name="Wang W."/>
        </authorList>
    </citation>
    <scope>NUCLEOTIDE SEQUENCE [LARGE SCALE GENOMIC DNA]</scope>
    <source>
        <strain evidence="2">Ya'a_city_454_Pm</strain>
        <tissue evidence="2">Whole body</tissue>
    </source>
</reference>
<evidence type="ECO:0000313" key="2">
    <source>
        <dbReference type="EMBL" id="KPJ10647.1"/>
    </source>
</evidence>
<dbReference type="InterPro" id="IPR043504">
    <property type="entry name" value="Peptidase_S1_PA_chymotrypsin"/>
</dbReference>
<dbReference type="EMBL" id="KQ460940">
    <property type="protein sequence ID" value="KPJ10647.1"/>
    <property type="molecule type" value="Genomic_DNA"/>
</dbReference>
<dbReference type="SUPFAM" id="SSF50494">
    <property type="entry name" value="Trypsin-like serine proteases"/>
    <property type="match status" value="1"/>
</dbReference>
<feature type="domain" description="Peptidase S1" evidence="1">
    <location>
        <begin position="69"/>
        <end position="149"/>
    </location>
</feature>
<keyword evidence="3" id="KW-1185">Reference proteome</keyword>
<dbReference type="InterPro" id="IPR001254">
    <property type="entry name" value="Trypsin_dom"/>
</dbReference>
<name>A0A0N1IEG8_PAPMA</name>
<dbReference type="Pfam" id="PF00089">
    <property type="entry name" value="Trypsin"/>
    <property type="match status" value="1"/>
</dbReference>
<dbReference type="GO" id="GO:0006508">
    <property type="term" value="P:proteolysis"/>
    <property type="evidence" value="ECO:0007669"/>
    <property type="project" value="InterPro"/>
</dbReference>
<sequence>MYKQCVREDKRVGYCVEDNMCFANLTIATGTTFIGDTEASFARAITPAPGPGVTPMPEFKKSNCSLSYGDCPWCVGLYRVGGDVAQGHRMESGLYCAGALVAPSVVLTSGTCVRAVSGEHVWARVPQAADPAHHYAVTKNVIHPNYNSGQS</sequence>
<dbReference type="Proteomes" id="UP000053240">
    <property type="component" value="Unassembled WGS sequence"/>
</dbReference>
<accession>A0A0N1IEG8</accession>
<protein>
    <recommendedName>
        <fullName evidence="1">Peptidase S1 domain-containing protein</fullName>
    </recommendedName>
</protein>